<keyword evidence="11" id="KW-0234">DNA repair</keyword>
<evidence type="ECO:0000256" key="10">
    <source>
        <dbReference type="ARBA" id="ARBA00023014"/>
    </source>
</evidence>
<keyword evidence="8" id="KW-0378">Hydrolase</keyword>
<organism evidence="13 14">
    <name type="scientific">Nitrosococcus halophilus (strain Nc4)</name>
    <dbReference type="NCBI Taxonomy" id="472759"/>
    <lineage>
        <taxon>Bacteria</taxon>
        <taxon>Pseudomonadati</taxon>
        <taxon>Pseudomonadota</taxon>
        <taxon>Gammaproteobacteria</taxon>
        <taxon>Chromatiales</taxon>
        <taxon>Chromatiaceae</taxon>
        <taxon>Nitrosococcus</taxon>
    </lineage>
</organism>
<dbReference type="Pfam" id="PF03167">
    <property type="entry name" value="UDG"/>
    <property type="match status" value="1"/>
</dbReference>
<dbReference type="InterPro" id="IPR036895">
    <property type="entry name" value="Uracil-DNA_glycosylase-like_sf"/>
</dbReference>
<gene>
    <name evidence="13" type="ordered locus">Nhal_0660</name>
</gene>
<dbReference type="InterPro" id="IPR005122">
    <property type="entry name" value="Uracil-DNA_glycosylase-like"/>
</dbReference>
<dbReference type="STRING" id="472759.Nhal_0660"/>
<evidence type="ECO:0000256" key="7">
    <source>
        <dbReference type="ARBA" id="ARBA00022763"/>
    </source>
</evidence>
<evidence type="ECO:0000256" key="4">
    <source>
        <dbReference type="ARBA" id="ARBA00019403"/>
    </source>
</evidence>
<comment type="catalytic activity">
    <reaction evidence="1">
        <text>Hydrolyzes single-stranded DNA or mismatched double-stranded DNA and polynucleotides, releasing free uracil.</text>
        <dbReference type="EC" id="3.2.2.27"/>
    </reaction>
</comment>
<dbReference type="SUPFAM" id="SSF52141">
    <property type="entry name" value="Uracil-DNA glycosylase-like"/>
    <property type="match status" value="1"/>
</dbReference>
<evidence type="ECO:0000313" key="14">
    <source>
        <dbReference type="Proteomes" id="UP000001844"/>
    </source>
</evidence>
<dbReference type="NCBIfam" id="TIGR00758">
    <property type="entry name" value="UDG_fam4"/>
    <property type="match status" value="1"/>
</dbReference>
<dbReference type="HOGENOM" id="CLU_044815_1_3_6"/>
<protein>
    <recommendedName>
        <fullName evidence="4">Type-4 uracil-DNA glycosylase</fullName>
        <ecNumber evidence="3">3.2.2.27</ecNumber>
    </recommendedName>
</protein>
<proteinExistence type="inferred from homology"/>
<reference evidence="14" key="1">
    <citation type="submission" date="2010-04" db="EMBL/GenBank/DDBJ databases">
        <title>Complete genome sequence of Nitrosococcus halophilus Nc4, a salt-adapted, aerobic obligate ammonia-oxidizing sulfur purple bacterium.</title>
        <authorList>
            <consortium name="US DOE Joint Genome Institute"/>
            <person name="Campbell M.A."/>
            <person name="Malfatti S.A."/>
            <person name="Chain P.S.G."/>
            <person name="Heidelberg J.F."/>
            <person name="Ward B.B."/>
            <person name="Klotz M.G."/>
        </authorList>
    </citation>
    <scope>NUCLEOTIDE SEQUENCE [LARGE SCALE GENOMIC DNA]</scope>
    <source>
        <strain evidence="14">Nc4</strain>
    </source>
</reference>
<dbReference type="GO" id="GO:0046872">
    <property type="term" value="F:metal ion binding"/>
    <property type="evidence" value="ECO:0007669"/>
    <property type="project" value="UniProtKB-KW"/>
</dbReference>
<name>D5BWV9_NITHN</name>
<keyword evidence="14" id="KW-1185">Reference proteome</keyword>
<dbReference type="eggNOG" id="COG1573">
    <property type="taxonomic scope" value="Bacteria"/>
</dbReference>
<dbReference type="GO" id="GO:0051539">
    <property type="term" value="F:4 iron, 4 sulfur cluster binding"/>
    <property type="evidence" value="ECO:0007669"/>
    <property type="project" value="UniProtKB-KW"/>
</dbReference>
<dbReference type="InterPro" id="IPR051536">
    <property type="entry name" value="UDG_Type-4/5"/>
</dbReference>
<evidence type="ECO:0000313" key="13">
    <source>
        <dbReference type="EMBL" id="ADE13840.1"/>
    </source>
</evidence>
<dbReference type="OrthoDB" id="5290748at2"/>
<dbReference type="EMBL" id="CP001798">
    <property type="protein sequence ID" value="ADE13840.1"/>
    <property type="molecule type" value="Genomic_DNA"/>
</dbReference>
<comment type="similarity">
    <text evidence="2">Belongs to the uracil-DNA glycosylase (UDG) superfamily. Type 4 (UDGa) family.</text>
</comment>
<evidence type="ECO:0000256" key="1">
    <source>
        <dbReference type="ARBA" id="ARBA00001400"/>
    </source>
</evidence>
<evidence type="ECO:0000256" key="5">
    <source>
        <dbReference type="ARBA" id="ARBA00022485"/>
    </source>
</evidence>
<dbReference type="RefSeq" id="WP_013031734.1">
    <property type="nucleotide sequence ID" value="NC_013960.1"/>
</dbReference>
<dbReference type="KEGG" id="nhl:Nhal_0660"/>
<dbReference type="AlphaFoldDB" id="D5BWV9"/>
<dbReference type="PANTHER" id="PTHR33693">
    <property type="entry name" value="TYPE-5 URACIL-DNA GLYCOSYLASE"/>
    <property type="match status" value="1"/>
</dbReference>
<dbReference type="SMART" id="SM00987">
    <property type="entry name" value="UreE_C"/>
    <property type="match status" value="1"/>
</dbReference>
<dbReference type="GO" id="GO:0006281">
    <property type="term" value="P:DNA repair"/>
    <property type="evidence" value="ECO:0007669"/>
    <property type="project" value="UniProtKB-KW"/>
</dbReference>
<evidence type="ECO:0000256" key="8">
    <source>
        <dbReference type="ARBA" id="ARBA00022801"/>
    </source>
</evidence>
<keyword evidence="10" id="KW-0411">Iron-sulfur</keyword>
<keyword evidence="5" id="KW-0004">4Fe-4S</keyword>
<feature type="domain" description="Uracil-DNA glycosylase-like" evidence="12">
    <location>
        <begin position="74"/>
        <end position="222"/>
    </location>
</feature>
<dbReference type="InterPro" id="IPR005273">
    <property type="entry name" value="Ura-DNA_glyco_family4"/>
</dbReference>
<evidence type="ECO:0000256" key="3">
    <source>
        <dbReference type="ARBA" id="ARBA00012030"/>
    </source>
</evidence>
<sequence length="231" mass="25609">MDSHHLRYLGAMGIQVWRQRQSANADRAPAVEVGGVPLGENMPTEVAPGWEELAARVAGCTACSLHCSRTQTVFGVGDREAKWLIVGEAPGADEDRQGEPFVGRAGQLLNAMLEALGLQRGQVYIANILKCRPPKNRDPLPEEVASCEPYLRHQMALLQPRIILAVGRVAGQNLLKTSAPLGRLRGIVHKYPDTTIPLVVTYHPAYLLRSPREKRRAWQDLRLALKVYREL</sequence>
<dbReference type="GO" id="GO:0004844">
    <property type="term" value="F:uracil DNA N-glycosylase activity"/>
    <property type="evidence" value="ECO:0007669"/>
    <property type="project" value="UniProtKB-EC"/>
</dbReference>
<evidence type="ECO:0000256" key="6">
    <source>
        <dbReference type="ARBA" id="ARBA00022723"/>
    </source>
</evidence>
<evidence type="ECO:0000256" key="11">
    <source>
        <dbReference type="ARBA" id="ARBA00023204"/>
    </source>
</evidence>
<dbReference type="Gene3D" id="3.40.470.10">
    <property type="entry name" value="Uracil-DNA glycosylase-like domain"/>
    <property type="match status" value="1"/>
</dbReference>
<evidence type="ECO:0000259" key="12">
    <source>
        <dbReference type="SMART" id="SM00986"/>
    </source>
</evidence>
<dbReference type="EC" id="3.2.2.27" evidence="3"/>
<accession>D5BWV9</accession>
<dbReference type="Proteomes" id="UP000001844">
    <property type="component" value="Chromosome"/>
</dbReference>
<dbReference type="CDD" id="cd10030">
    <property type="entry name" value="UDG-F4_TTUDGA_SPO1dp_like"/>
    <property type="match status" value="1"/>
</dbReference>
<dbReference type="PANTHER" id="PTHR33693:SF1">
    <property type="entry name" value="TYPE-4 URACIL-DNA GLYCOSYLASE"/>
    <property type="match status" value="1"/>
</dbReference>
<keyword evidence="9" id="KW-0408">Iron</keyword>
<keyword evidence="6" id="KW-0479">Metal-binding</keyword>
<keyword evidence="7" id="KW-0227">DNA damage</keyword>
<evidence type="ECO:0000256" key="2">
    <source>
        <dbReference type="ARBA" id="ARBA00006521"/>
    </source>
</evidence>
<evidence type="ECO:0000256" key="9">
    <source>
        <dbReference type="ARBA" id="ARBA00023004"/>
    </source>
</evidence>
<dbReference type="SMART" id="SM00986">
    <property type="entry name" value="UDG"/>
    <property type="match status" value="1"/>
</dbReference>